<keyword evidence="6" id="KW-1185">Reference proteome</keyword>
<dbReference type="GO" id="GO:0003676">
    <property type="term" value="F:nucleic acid binding"/>
    <property type="evidence" value="ECO:0007669"/>
    <property type="project" value="InterPro"/>
</dbReference>
<evidence type="ECO:0000313" key="6">
    <source>
        <dbReference type="Proteomes" id="UP000593561"/>
    </source>
</evidence>
<evidence type="ECO:0000256" key="2">
    <source>
        <dbReference type="SAM" id="MobiDB-lite"/>
    </source>
</evidence>
<feature type="transmembrane region" description="Helical" evidence="3">
    <location>
        <begin position="250"/>
        <end position="267"/>
    </location>
</feature>
<dbReference type="EMBL" id="JABFAC010000007">
    <property type="protein sequence ID" value="MBA0618452.1"/>
    <property type="molecule type" value="Genomic_DNA"/>
</dbReference>
<proteinExistence type="predicted"/>
<dbReference type="InterPro" id="IPR001878">
    <property type="entry name" value="Znf_CCHC"/>
</dbReference>
<keyword evidence="1" id="KW-0479">Metal-binding</keyword>
<evidence type="ECO:0000256" key="3">
    <source>
        <dbReference type="SAM" id="Phobius"/>
    </source>
</evidence>
<accession>A0A7J8RYP7</accession>
<gene>
    <name evidence="5" type="ORF">Godav_027795</name>
</gene>
<protein>
    <recommendedName>
        <fullName evidence="4">CCHC-type domain-containing protein</fullName>
    </recommendedName>
</protein>
<evidence type="ECO:0000259" key="4">
    <source>
        <dbReference type="PROSITE" id="PS50158"/>
    </source>
</evidence>
<dbReference type="AlphaFoldDB" id="A0A7J8RYP7"/>
<evidence type="ECO:0000256" key="1">
    <source>
        <dbReference type="PROSITE-ProRule" id="PRU00047"/>
    </source>
</evidence>
<feature type="domain" description="CCHC-type" evidence="4">
    <location>
        <begin position="21"/>
        <end position="35"/>
    </location>
</feature>
<comment type="caution">
    <text evidence="5">The sequence shown here is derived from an EMBL/GenBank/DDBJ whole genome shotgun (WGS) entry which is preliminary data.</text>
</comment>
<evidence type="ECO:0000313" key="5">
    <source>
        <dbReference type="EMBL" id="MBA0618452.1"/>
    </source>
</evidence>
<feature type="non-terminal residue" evidence="5">
    <location>
        <position position="1"/>
    </location>
</feature>
<sequence length="287" mass="32210">MEGEKRKSKVPVECWKKLGACLKCGLTKHMVRDCPHRSEGRGQNRTTNTIPTNANRTEARQPTLIYVIRGHKDRDASNTITAKIFVDFYSLTSSPFTHSFLEEPYLTLTKFSPQKHSNGSHFLLPSTLALLSFIQRQDYVLFRRLIAKCSMGYYFLGFERLGFVGIAIRKTRPYNGVGVALWAIRACGFGPSRVGYTGEANLGVWAKAGMWAHNSKFFPGVAWVISINYRSTVGSYVYMTSIHEHAMHDITVFVISIFVTGVGFVYVEEVGWVGVYNPAWSDGLVGD</sequence>
<keyword evidence="3" id="KW-0472">Membrane</keyword>
<feature type="compositionally biased region" description="Polar residues" evidence="2">
    <location>
        <begin position="43"/>
        <end position="55"/>
    </location>
</feature>
<feature type="region of interest" description="Disordered" evidence="2">
    <location>
        <begin position="35"/>
        <end position="55"/>
    </location>
</feature>
<keyword evidence="1" id="KW-0863">Zinc-finger</keyword>
<keyword evidence="1" id="KW-0862">Zinc</keyword>
<organism evidence="5 6">
    <name type="scientific">Gossypium davidsonii</name>
    <name type="common">Davidson's cotton</name>
    <name type="synonym">Gossypium klotzschianum subsp. davidsonii</name>
    <dbReference type="NCBI Taxonomy" id="34287"/>
    <lineage>
        <taxon>Eukaryota</taxon>
        <taxon>Viridiplantae</taxon>
        <taxon>Streptophyta</taxon>
        <taxon>Embryophyta</taxon>
        <taxon>Tracheophyta</taxon>
        <taxon>Spermatophyta</taxon>
        <taxon>Magnoliopsida</taxon>
        <taxon>eudicotyledons</taxon>
        <taxon>Gunneridae</taxon>
        <taxon>Pentapetalae</taxon>
        <taxon>rosids</taxon>
        <taxon>malvids</taxon>
        <taxon>Malvales</taxon>
        <taxon>Malvaceae</taxon>
        <taxon>Malvoideae</taxon>
        <taxon>Gossypium</taxon>
    </lineage>
</organism>
<keyword evidence="3" id="KW-0812">Transmembrane</keyword>
<dbReference type="PROSITE" id="PS50158">
    <property type="entry name" value="ZF_CCHC"/>
    <property type="match status" value="1"/>
</dbReference>
<dbReference type="GO" id="GO:0008270">
    <property type="term" value="F:zinc ion binding"/>
    <property type="evidence" value="ECO:0007669"/>
    <property type="project" value="UniProtKB-KW"/>
</dbReference>
<reference evidence="5 6" key="1">
    <citation type="journal article" date="2019" name="Genome Biol. Evol.">
        <title>Insights into the evolution of the New World diploid cottons (Gossypium, subgenus Houzingenia) based on genome sequencing.</title>
        <authorList>
            <person name="Grover C.E."/>
            <person name="Arick M.A. 2nd"/>
            <person name="Thrash A."/>
            <person name="Conover J.L."/>
            <person name="Sanders W.S."/>
            <person name="Peterson D.G."/>
            <person name="Frelichowski J.E."/>
            <person name="Scheffler J.A."/>
            <person name="Scheffler B.E."/>
            <person name="Wendel J.F."/>
        </authorList>
    </citation>
    <scope>NUCLEOTIDE SEQUENCE [LARGE SCALE GENOMIC DNA]</scope>
    <source>
        <strain evidence="5">27</strain>
        <tissue evidence="5">Leaf</tissue>
    </source>
</reference>
<keyword evidence="3" id="KW-1133">Transmembrane helix</keyword>
<dbReference type="Proteomes" id="UP000593561">
    <property type="component" value="Unassembled WGS sequence"/>
</dbReference>
<name>A0A7J8RYP7_GOSDV</name>